<dbReference type="UniPathway" id="UPA00544"/>
<reference evidence="2 4" key="2">
    <citation type="journal article" date="2016" name="Genome Announc.">
        <title>Genome Sequence of Nitrosomonas communis Strain Nm2, a Mesophilic Ammonia-Oxidizing Bacterium Isolated from Mediterranean Soil.</title>
        <authorList>
            <person name="Kozlowski J.A."/>
            <person name="Kits K.D."/>
            <person name="Stein L.Y."/>
        </authorList>
    </citation>
    <scope>NUCLEOTIDE SEQUENCE [LARGE SCALE GENOMIC DNA]</scope>
    <source>
        <strain evidence="2 4">Nm2</strain>
    </source>
</reference>
<dbReference type="PANTHER" id="PTHR30605">
    <property type="entry name" value="ANHYDRO-N-ACETYLMURAMIC ACID KINASE"/>
    <property type="match status" value="1"/>
</dbReference>
<evidence type="ECO:0000256" key="1">
    <source>
        <dbReference type="HAMAP-Rule" id="MF_01270"/>
    </source>
</evidence>
<dbReference type="GO" id="GO:0097175">
    <property type="term" value="P:1,6-anhydro-N-acetyl-beta-muramic acid catabolic process"/>
    <property type="evidence" value="ECO:0007669"/>
    <property type="project" value="UniProtKB-UniRule"/>
</dbReference>
<keyword evidence="1 2" id="KW-0418">Kinase</keyword>
<evidence type="ECO:0000313" key="3">
    <source>
        <dbReference type="EMBL" id="TYP80025.1"/>
    </source>
</evidence>
<dbReference type="GO" id="GO:0006040">
    <property type="term" value="P:amino sugar metabolic process"/>
    <property type="evidence" value="ECO:0007669"/>
    <property type="project" value="InterPro"/>
</dbReference>
<feature type="binding site" evidence="1">
    <location>
        <begin position="3"/>
        <end position="10"/>
    </location>
    <ligand>
        <name>ATP</name>
        <dbReference type="ChEBI" id="CHEBI:30616"/>
    </ligand>
</feature>
<sequence length="357" mass="38525">MSGTSLDGIDAALVDFNSSTPSLIETYFVMYDQYLREQLLALNQAGYDELHRTALVSNKLSRLYADAVEGLLSKSGVSSQNITAIGCHGQTVRHCPQSERAYSIQLGNAALLAELTGITVVADFRSRDIAAGGQGAPLVPAFHQVMFGHTEKHRIIVNIGGIANVTSLPPKREVIGFDCGPGNILLDAWCLQHTGSLYDHNGSWAATGCILPELLEALLTFPFFSLPPPKSTGRELFNSDWLKSYLHGKESPQDVQATLLKLSVEAIALSIWLHFPEAEEIYLCGGGARNGKLVAELKTALPGKEVNLTDVLGVNADWMEAFAFAWLAKQTINKLPSNLPAVTGAQGYRILGAIYTA</sequence>
<comment type="pathway">
    <text evidence="1">Cell wall biogenesis; peptidoglycan recycling.</text>
</comment>
<dbReference type="PANTHER" id="PTHR30605:SF0">
    <property type="entry name" value="ANHYDRO-N-ACETYLMURAMIC ACID KINASE"/>
    <property type="match status" value="1"/>
</dbReference>
<dbReference type="CDD" id="cd24050">
    <property type="entry name" value="ASKHA_NBD_ANMK"/>
    <property type="match status" value="1"/>
</dbReference>
<dbReference type="Proteomes" id="UP000324176">
    <property type="component" value="Unassembled WGS sequence"/>
</dbReference>
<dbReference type="PATRIC" id="fig|44574.3.peg.3945"/>
<keyword evidence="1" id="KW-0547">Nucleotide-binding</keyword>
<dbReference type="GO" id="GO:0005524">
    <property type="term" value="F:ATP binding"/>
    <property type="evidence" value="ECO:0007669"/>
    <property type="project" value="UniProtKB-UniRule"/>
</dbReference>
<evidence type="ECO:0000313" key="5">
    <source>
        <dbReference type="Proteomes" id="UP000324176"/>
    </source>
</evidence>
<dbReference type="EC" id="2.7.1.170" evidence="1"/>
<dbReference type="GO" id="GO:0009254">
    <property type="term" value="P:peptidoglycan turnover"/>
    <property type="evidence" value="ECO:0007669"/>
    <property type="project" value="UniProtKB-UniRule"/>
</dbReference>
<keyword evidence="1" id="KW-0067">ATP-binding</keyword>
<dbReference type="InterPro" id="IPR005338">
    <property type="entry name" value="Anhydro_N_Ac-Mur_kinase"/>
</dbReference>
<reference evidence="4" key="1">
    <citation type="submission" date="2015-05" db="EMBL/GenBank/DDBJ databases">
        <title>Draft genome of Nitrosomonas communis strain Nm2.</title>
        <authorList>
            <person name="Kozlowski J.A."/>
            <person name="Kits K.D."/>
            <person name="Stein L.Y."/>
        </authorList>
    </citation>
    <scope>NUCLEOTIDE SEQUENCE [LARGE SCALE GENOMIC DNA]</scope>
    <source>
        <strain evidence="4">Nm2</strain>
    </source>
</reference>
<keyword evidence="4" id="KW-1185">Reference proteome</keyword>
<comment type="catalytic activity">
    <reaction evidence="1">
        <text>1,6-anhydro-N-acetyl-beta-muramate + ATP + H2O = N-acetyl-D-muramate 6-phosphate + ADP + H(+)</text>
        <dbReference type="Rhea" id="RHEA:24952"/>
        <dbReference type="ChEBI" id="CHEBI:15377"/>
        <dbReference type="ChEBI" id="CHEBI:15378"/>
        <dbReference type="ChEBI" id="CHEBI:30616"/>
        <dbReference type="ChEBI" id="CHEBI:58690"/>
        <dbReference type="ChEBI" id="CHEBI:58722"/>
        <dbReference type="ChEBI" id="CHEBI:456216"/>
        <dbReference type="EC" id="2.7.1.170"/>
    </reaction>
</comment>
<dbReference type="UniPathway" id="UPA00343"/>
<evidence type="ECO:0000313" key="4">
    <source>
        <dbReference type="Proteomes" id="UP000034156"/>
    </source>
</evidence>
<organism evidence="2 4">
    <name type="scientific">Nitrosomonas communis</name>
    <dbReference type="NCBI Taxonomy" id="44574"/>
    <lineage>
        <taxon>Bacteria</taxon>
        <taxon>Pseudomonadati</taxon>
        <taxon>Pseudomonadota</taxon>
        <taxon>Betaproteobacteria</taxon>
        <taxon>Nitrosomonadales</taxon>
        <taxon>Nitrosomonadaceae</taxon>
        <taxon>Nitrosomonas</taxon>
    </lineage>
</organism>
<dbReference type="HAMAP" id="MF_01270">
    <property type="entry name" value="AnhMurNAc_kinase"/>
    <property type="match status" value="1"/>
</dbReference>
<dbReference type="KEGG" id="nco:AAW31_16325"/>
<comment type="similarity">
    <text evidence="1">Belongs to the anhydro-N-acetylmuramic acid kinase family.</text>
</comment>
<keyword evidence="1" id="KW-0808">Transferase</keyword>
<name>A0A0F7KJN7_9PROT</name>
<evidence type="ECO:0000313" key="2">
    <source>
        <dbReference type="EMBL" id="AKH39017.1"/>
    </source>
</evidence>
<protein>
    <recommendedName>
        <fullName evidence="1">Anhydro-N-acetylmuramic acid kinase</fullName>
        <ecNumber evidence="1">2.7.1.170</ecNumber>
    </recommendedName>
    <alternativeName>
        <fullName evidence="1">AnhMurNAc kinase</fullName>
    </alternativeName>
</protein>
<dbReference type="GO" id="GO:0016773">
    <property type="term" value="F:phosphotransferase activity, alcohol group as acceptor"/>
    <property type="evidence" value="ECO:0007669"/>
    <property type="project" value="UniProtKB-UniRule"/>
</dbReference>
<reference evidence="3 5" key="3">
    <citation type="submission" date="2019-07" db="EMBL/GenBank/DDBJ databases">
        <title>Active sludge and wastewater microbial communities from Klosterneuburg, Austria.</title>
        <authorList>
            <person name="Wagner M."/>
        </authorList>
    </citation>
    <scope>NUCLEOTIDE SEQUENCE [LARGE SCALE GENOMIC DNA]</scope>
    <source>
        <strain evidence="3 5">Nm2</strain>
    </source>
</reference>
<gene>
    <name evidence="1" type="primary">anmK</name>
    <name evidence="2" type="ORF">AAW31_16325</name>
    <name evidence="3" type="ORF">BCL69_10649</name>
</gene>
<keyword evidence="1" id="KW-0119">Carbohydrate metabolism</keyword>
<dbReference type="Gene3D" id="3.30.420.40">
    <property type="match status" value="2"/>
</dbReference>
<dbReference type="GO" id="GO:0016301">
    <property type="term" value="F:kinase activity"/>
    <property type="evidence" value="ECO:0007669"/>
    <property type="project" value="UniProtKB-KW"/>
</dbReference>
<dbReference type="EMBL" id="CP011451">
    <property type="protein sequence ID" value="AKH39017.1"/>
    <property type="molecule type" value="Genomic_DNA"/>
</dbReference>
<dbReference type="Proteomes" id="UP000034156">
    <property type="component" value="Chromosome"/>
</dbReference>
<dbReference type="AlphaFoldDB" id="A0A0F7KJN7"/>
<dbReference type="InterPro" id="IPR043129">
    <property type="entry name" value="ATPase_NBD"/>
</dbReference>
<comment type="function">
    <text evidence="1">Catalyzes the specific phosphorylation of 1,6-anhydro-N-acetylmuramic acid (anhMurNAc) with the simultaneous cleavage of the 1,6-anhydro ring, generating MurNAc-6-P. Is required for the utilization of anhMurNAc either imported from the medium or derived from its own cell wall murein, and thus plays a role in cell wall recycling.</text>
</comment>
<dbReference type="NCBIfam" id="NF007139">
    <property type="entry name" value="PRK09585.1-3"/>
    <property type="match status" value="1"/>
</dbReference>
<dbReference type="Pfam" id="PF03702">
    <property type="entry name" value="AnmK"/>
    <property type="match status" value="1"/>
</dbReference>
<comment type="pathway">
    <text evidence="1">Amino-sugar metabolism; 1,6-anhydro-N-acetylmuramate degradation.</text>
</comment>
<dbReference type="EMBL" id="VNHT01000064">
    <property type="protein sequence ID" value="TYP80025.1"/>
    <property type="molecule type" value="Genomic_DNA"/>
</dbReference>
<proteinExistence type="inferred from homology"/>
<dbReference type="SUPFAM" id="SSF53067">
    <property type="entry name" value="Actin-like ATPase domain"/>
    <property type="match status" value="1"/>
</dbReference>
<accession>A0A0F7KJN7</accession>